<dbReference type="Proteomes" id="UP001140949">
    <property type="component" value="Unassembled WGS sequence"/>
</dbReference>
<comment type="caution">
    <text evidence="2">The sequence shown here is derived from an EMBL/GenBank/DDBJ whole genome shotgun (WGS) entry which is preliminary data.</text>
</comment>
<name>A0AAX6HAL4_IRIPA</name>
<accession>A0AAX6HAL4</accession>
<evidence type="ECO:0000256" key="1">
    <source>
        <dbReference type="SAM" id="MobiDB-lite"/>
    </source>
</evidence>
<sequence>MQLHSRSCAVGEIPPDPSKTSPKPLTAETASYASTTLSQSPPG</sequence>
<evidence type="ECO:0000313" key="3">
    <source>
        <dbReference type="Proteomes" id="UP001140949"/>
    </source>
</evidence>
<gene>
    <name evidence="2" type="ORF">M6B38_323425</name>
</gene>
<proteinExistence type="predicted"/>
<feature type="region of interest" description="Disordered" evidence="1">
    <location>
        <begin position="1"/>
        <end position="26"/>
    </location>
</feature>
<reference evidence="2" key="1">
    <citation type="journal article" date="2023" name="GigaByte">
        <title>Genome assembly of the bearded iris, Iris pallida Lam.</title>
        <authorList>
            <person name="Bruccoleri R.E."/>
            <person name="Oakeley E.J."/>
            <person name="Faust A.M.E."/>
            <person name="Altorfer M."/>
            <person name="Dessus-Babus S."/>
            <person name="Burckhardt D."/>
            <person name="Oertli M."/>
            <person name="Naumann U."/>
            <person name="Petersen F."/>
            <person name="Wong J."/>
        </authorList>
    </citation>
    <scope>NUCLEOTIDE SEQUENCE</scope>
    <source>
        <strain evidence="2">GSM-AAB239-AS_SAM_17_03QT</strain>
    </source>
</reference>
<dbReference type="AlphaFoldDB" id="A0AAX6HAL4"/>
<evidence type="ECO:0000313" key="2">
    <source>
        <dbReference type="EMBL" id="KAJ6837734.1"/>
    </source>
</evidence>
<protein>
    <submittedName>
        <fullName evidence="2">Formin-like protein 6 isoform X2</fullName>
    </submittedName>
</protein>
<reference evidence="2" key="2">
    <citation type="submission" date="2023-04" db="EMBL/GenBank/DDBJ databases">
        <authorList>
            <person name="Bruccoleri R.E."/>
            <person name="Oakeley E.J."/>
            <person name="Faust A.-M."/>
            <person name="Dessus-Babus S."/>
            <person name="Altorfer M."/>
            <person name="Burckhardt D."/>
            <person name="Oertli M."/>
            <person name="Naumann U."/>
            <person name="Petersen F."/>
            <person name="Wong J."/>
        </authorList>
    </citation>
    <scope>NUCLEOTIDE SEQUENCE</scope>
    <source>
        <strain evidence="2">GSM-AAB239-AS_SAM_17_03QT</strain>
        <tissue evidence="2">Leaf</tissue>
    </source>
</reference>
<keyword evidence="3" id="KW-1185">Reference proteome</keyword>
<dbReference type="EMBL" id="JANAVB010011200">
    <property type="protein sequence ID" value="KAJ6837734.1"/>
    <property type="molecule type" value="Genomic_DNA"/>
</dbReference>
<organism evidence="2 3">
    <name type="scientific">Iris pallida</name>
    <name type="common">Sweet iris</name>
    <dbReference type="NCBI Taxonomy" id="29817"/>
    <lineage>
        <taxon>Eukaryota</taxon>
        <taxon>Viridiplantae</taxon>
        <taxon>Streptophyta</taxon>
        <taxon>Embryophyta</taxon>
        <taxon>Tracheophyta</taxon>
        <taxon>Spermatophyta</taxon>
        <taxon>Magnoliopsida</taxon>
        <taxon>Liliopsida</taxon>
        <taxon>Asparagales</taxon>
        <taxon>Iridaceae</taxon>
        <taxon>Iridoideae</taxon>
        <taxon>Irideae</taxon>
        <taxon>Iris</taxon>
    </lineage>
</organism>